<accession>A0A0G1C4V9</accession>
<dbReference type="EMBL" id="LCCZ01000002">
    <property type="protein sequence ID" value="KKS44673.1"/>
    <property type="molecule type" value="Genomic_DNA"/>
</dbReference>
<dbReference type="GO" id="GO:0006779">
    <property type="term" value="P:porphyrin-containing compound biosynthetic process"/>
    <property type="evidence" value="ECO:0007669"/>
    <property type="project" value="InterPro"/>
</dbReference>
<dbReference type="Pfam" id="PF01208">
    <property type="entry name" value="URO-D"/>
    <property type="match status" value="1"/>
</dbReference>
<dbReference type="InterPro" id="IPR000257">
    <property type="entry name" value="Uroporphyrinogen_deCOase"/>
</dbReference>
<evidence type="ECO:0000313" key="2">
    <source>
        <dbReference type="EMBL" id="KKS44673.1"/>
    </source>
</evidence>
<evidence type="ECO:0000259" key="1">
    <source>
        <dbReference type="Pfam" id="PF01208"/>
    </source>
</evidence>
<organism evidence="2 3">
    <name type="scientific">candidate division CPR1 bacterium GW2011_GWA2_42_17</name>
    <dbReference type="NCBI Taxonomy" id="1618341"/>
    <lineage>
        <taxon>Bacteria</taxon>
        <taxon>candidate division CPR1</taxon>
    </lineage>
</organism>
<protein>
    <recommendedName>
        <fullName evidence="1">Uroporphyrinogen decarboxylase (URO-D) domain-containing protein</fullName>
    </recommendedName>
</protein>
<dbReference type="AlphaFoldDB" id="A0A0G1C4V9"/>
<name>A0A0G1C4V9_9BACT</name>
<comment type="caution">
    <text evidence="2">The sequence shown here is derived from an EMBL/GenBank/DDBJ whole genome shotgun (WGS) entry which is preliminary data.</text>
</comment>
<evidence type="ECO:0000313" key="3">
    <source>
        <dbReference type="Proteomes" id="UP000034875"/>
    </source>
</evidence>
<feature type="domain" description="Uroporphyrinogen decarboxylase (URO-D)" evidence="1">
    <location>
        <begin position="133"/>
        <end position="320"/>
    </location>
</feature>
<dbReference type="InterPro" id="IPR038071">
    <property type="entry name" value="UROD/MetE-like_sf"/>
</dbReference>
<reference evidence="2 3" key="1">
    <citation type="journal article" date="2015" name="Nature">
        <title>rRNA introns, odd ribosomes, and small enigmatic genomes across a large radiation of phyla.</title>
        <authorList>
            <person name="Brown C.T."/>
            <person name="Hug L.A."/>
            <person name="Thomas B.C."/>
            <person name="Sharon I."/>
            <person name="Castelle C.J."/>
            <person name="Singh A."/>
            <person name="Wilkins M.J."/>
            <person name="Williams K.H."/>
            <person name="Banfield J.F."/>
        </authorList>
    </citation>
    <scope>NUCLEOTIDE SEQUENCE [LARGE SCALE GENOMIC DNA]</scope>
</reference>
<dbReference type="Gene3D" id="3.20.20.210">
    <property type="match status" value="1"/>
</dbReference>
<proteinExistence type="predicted"/>
<sequence>MNNVERFKAVMSFRPVDRVPCIEWAEYWDKTVARWHGEGLPTDLVGASNLRSYFGLDAYDHLWTSPRHTQYPLPDNVFIKNKNDYHSIKPFLYSDYGHDDELRKIAHRHQCGQSVFWITLEGFFWFPRTLFGIERHLYSFYDEPELMHEINNDLADYYVYLLEQISHYCIPDFMTFAEDMSYNHGPMLSETCFEEFIAPYYRRIVPILKQLGIIPFVDSDGNVSELIPWLEKVGIQGILPLERASGIDIQEIRSKHPRFRMIGAFDKMVMKNGETAMRTEFDRLLPIMRQGGFIPSVDHQTPPDVSLHNYQCYVSLLKEYSQKAAE</sequence>
<dbReference type="SUPFAM" id="SSF51726">
    <property type="entry name" value="UROD/MetE-like"/>
    <property type="match status" value="1"/>
</dbReference>
<dbReference type="Proteomes" id="UP000034875">
    <property type="component" value="Unassembled WGS sequence"/>
</dbReference>
<dbReference type="GO" id="GO:0004853">
    <property type="term" value="F:uroporphyrinogen decarboxylase activity"/>
    <property type="evidence" value="ECO:0007669"/>
    <property type="project" value="InterPro"/>
</dbReference>
<gene>
    <name evidence="2" type="ORF">UV05_C0002G0005</name>
</gene>